<comment type="caution">
    <text evidence="2">The sequence shown here is derived from an EMBL/GenBank/DDBJ whole genome shotgun (WGS) entry which is preliminary data.</text>
</comment>
<reference evidence="2 3" key="1">
    <citation type="journal article" date="2024" name="BMC Genomics">
        <title>Genome assembly of redclaw crayfish (Cherax quadricarinatus) provides insights into its immune adaptation and hypoxia tolerance.</title>
        <authorList>
            <person name="Liu Z."/>
            <person name="Zheng J."/>
            <person name="Li H."/>
            <person name="Fang K."/>
            <person name="Wang S."/>
            <person name="He J."/>
            <person name="Zhou D."/>
            <person name="Weng S."/>
            <person name="Chi M."/>
            <person name="Gu Z."/>
            <person name="He J."/>
            <person name="Li F."/>
            <person name="Wang M."/>
        </authorList>
    </citation>
    <scope>NUCLEOTIDE SEQUENCE [LARGE SCALE GENOMIC DNA]</scope>
    <source>
        <strain evidence="2">ZL_2023a</strain>
    </source>
</reference>
<evidence type="ECO:0000313" key="3">
    <source>
        <dbReference type="Proteomes" id="UP001445076"/>
    </source>
</evidence>
<feature type="compositionally biased region" description="Basic and acidic residues" evidence="1">
    <location>
        <begin position="525"/>
        <end position="537"/>
    </location>
</feature>
<dbReference type="AlphaFoldDB" id="A0AAW0XBY0"/>
<accession>A0AAW0XBY0</accession>
<feature type="region of interest" description="Disordered" evidence="1">
    <location>
        <begin position="219"/>
        <end position="238"/>
    </location>
</feature>
<evidence type="ECO:0000313" key="2">
    <source>
        <dbReference type="EMBL" id="KAK8741412.1"/>
    </source>
</evidence>
<feature type="compositionally biased region" description="Basic and acidic residues" evidence="1">
    <location>
        <begin position="131"/>
        <end position="144"/>
    </location>
</feature>
<feature type="compositionally biased region" description="Basic and acidic residues" evidence="1">
    <location>
        <begin position="435"/>
        <end position="448"/>
    </location>
</feature>
<feature type="compositionally biased region" description="Basic and acidic residues" evidence="1">
    <location>
        <begin position="158"/>
        <end position="169"/>
    </location>
</feature>
<gene>
    <name evidence="2" type="ORF">OTU49_002206</name>
</gene>
<feature type="compositionally biased region" description="Polar residues" evidence="1">
    <location>
        <begin position="226"/>
        <end position="236"/>
    </location>
</feature>
<organism evidence="2 3">
    <name type="scientific">Cherax quadricarinatus</name>
    <name type="common">Australian red claw crayfish</name>
    <dbReference type="NCBI Taxonomy" id="27406"/>
    <lineage>
        <taxon>Eukaryota</taxon>
        <taxon>Metazoa</taxon>
        <taxon>Ecdysozoa</taxon>
        <taxon>Arthropoda</taxon>
        <taxon>Crustacea</taxon>
        <taxon>Multicrustacea</taxon>
        <taxon>Malacostraca</taxon>
        <taxon>Eumalacostraca</taxon>
        <taxon>Eucarida</taxon>
        <taxon>Decapoda</taxon>
        <taxon>Pleocyemata</taxon>
        <taxon>Astacidea</taxon>
        <taxon>Parastacoidea</taxon>
        <taxon>Parastacidae</taxon>
        <taxon>Cherax</taxon>
    </lineage>
</organism>
<keyword evidence="3" id="KW-1185">Reference proteome</keyword>
<feature type="non-terminal residue" evidence="2">
    <location>
        <position position="606"/>
    </location>
</feature>
<proteinExistence type="predicted"/>
<dbReference type="Proteomes" id="UP001445076">
    <property type="component" value="Unassembled WGS sequence"/>
</dbReference>
<feature type="compositionally biased region" description="Basic and acidic residues" evidence="1">
    <location>
        <begin position="457"/>
        <end position="478"/>
    </location>
</feature>
<feature type="compositionally biased region" description="Basic and acidic residues" evidence="1">
    <location>
        <begin position="406"/>
        <end position="418"/>
    </location>
</feature>
<feature type="region of interest" description="Disordered" evidence="1">
    <location>
        <begin position="406"/>
        <end position="498"/>
    </location>
</feature>
<dbReference type="EMBL" id="JARKIK010000030">
    <property type="protein sequence ID" value="KAK8741412.1"/>
    <property type="molecule type" value="Genomic_DNA"/>
</dbReference>
<evidence type="ECO:0000256" key="1">
    <source>
        <dbReference type="SAM" id="MobiDB-lite"/>
    </source>
</evidence>
<feature type="region of interest" description="Disordered" evidence="1">
    <location>
        <begin position="525"/>
        <end position="550"/>
    </location>
</feature>
<feature type="compositionally biased region" description="Acidic residues" evidence="1">
    <location>
        <begin position="202"/>
        <end position="213"/>
    </location>
</feature>
<protein>
    <submittedName>
        <fullName evidence="2">Uncharacterized protein</fullName>
    </submittedName>
</protein>
<feature type="region of interest" description="Disordered" evidence="1">
    <location>
        <begin position="129"/>
        <end position="213"/>
    </location>
</feature>
<feature type="compositionally biased region" description="Polar residues" evidence="1">
    <location>
        <begin position="419"/>
        <end position="431"/>
    </location>
</feature>
<sequence length="606" mass="67710">MAASVLHALIEVSEHFQELMRLAAADGVIESWGLEIILQNVNLSFHEDDNFQGHLLFGLHSLLLLLVRKLEDLGHDLYTDACGCGWDTSQLPESQHTDIHRYTSGTVVRWVQGECYVLLASTEAETQVYQDGEHEDQPKDECEGKPGSITESNNKENSPQEHASEDTYLKDSYQGQEESEDNHLRDSGEEPDPPHTYATDCDALDEDDDHGEDVDLCQENEETDPCHSSTPASSETGDFIKVVDNELISTHTRLNSDSNKLPSVWSGCQIHSCSAKGEKYNLNKWKKLHKRFSKKSVNTIASIDYEEELKPKLSSIQSCDQEYVGDDCEMEDQAESYDIKQEMENVEDLGKGVCNGFVKKYSLKRKVDADENYINGKSRGITNEDKLYTVRNYSNPVDIDIICADKESESEDSRDGSDNRTTNEYLSSEEAQGSEYDRSDGEARIEAERSDEDIDNEDHGCNDEDTRENSKNEEEKSPSDIQPLSPVKPSEPSSSFVNGSVSAVGAVMSEDSIDGDNSCTLIIHEEDTREGISREETNDGMSSPNVMQDAEPCKLETDKEARITPEIFGADKVNRAPKEEEQKSLEALELPLGCCSLVKDKKCNSE</sequence>
<name>A0AAW0XBY0_CHEQU</name>